<dbReference type="InterPro" id="IPR029526">
    <property type="entry name" value="PGBD"/>
</dbReference>
<evidence type="ECO:0000313" key="9">
    <source>
        <dbReference type="Proteomes" id="UP001249851"/>
    </source>
</evidence>
<evidence type="ECO:0000256" key="1">
    <source>
        <dbReference type="ARBA" id="ARBA00022723"/>
    </source>
</evidence>
<evidence type="ECO:0000256" key="3">
    <source>
        <dbReference type="ARBA" id="ARBA00022833"/>
    </source>
</evidence>
<dbReference type="EMBL" id="JARQWQ010000060">
    <property type="protein sequence ID" value="KAK2555742.1"/>
    <property type="molecule type" value="Genomic_DNA"/>
</dbReference>
<dbReference type="Proteomes" id="UP001249851">
    <property type="component" value="Unassembled WGS sequence"/>
</dbReference>
<reference evidence="8" key="2">
    <citation type="journal article" date="2023" name="Science">
        <title>Genomic signatures of disease resistance in endangered staghorn corals.</title>
        <authorList>
            <person name="Vollmer S.V."/>
            <person name="Selwyn J.D."/>
            <person name="Despard B.A."/>
            <person name="Roesel C.L."/>
        </authorList>
    </citation>
    <scope>NUCLEOTIDE SEQUENCE</scope>
    <source>
        <strain evidence="8">K2</strain>
    </source>
</reference>
<evidence type="ECO:0000259" key="7">
    <source>
        <dbReference type="PROSITE" id="PS50950"/>
    </source>
</evidence>
<evidence type="ECO:0000256" key="5">
    <source>
        <dbReference type="PROSITE-ProRule" id="PRU00309"/>
    </source>
</evidence>
<feature type="region of interest" description="Disordered" evidence="6">
    <location>
        <begin position="113"/>
        <end position="167"/>
    </location>
</feature>
<keyword evidence="9" id="KW-1185">Reference proteome</keyword>
<comment type="caution">
    <text evidence="8">The sequence shown here is derived from an EMBL/GenBank/DDBJ whole genome shotgun (WGS) entry which is preliminary data.</text>
</comment>
<dbReference type="PANTHER" id="PTHR46599:SF3">
    <property type="entry name" value="PIGGYBAC TRANSPOSABLE ELEMENT-DERIVED PROTEIN 4"/>
    <property type="match status" value="1"/>
</dbReference>
<sequence length="441" mass="50849">MPPLKNAIICSAHFELSCFKEDFREKLMPGSYGKSRSLRANAIPTIFSHTKTANERPASERRKRKACREEVLELVLQDDGEELSDLEYGDLSEDEEALINEGVDPDLDLAEQSADREVTEEIKEPAEEPKRKRKKASTAKQQARPVAMTTGPRKTEANIDTPPEAIRFTPNRNQGFQLPIASQKWSPGDLFLLFFPLKTISDKNTNSYAEQLKTKLKSFKWFPLKAKEFLAFLSLIFFMGMVEVPVIRDYWNQENFFGQDFVRNSGMTRHRFQNILAALHICKIEDDATNECKRKAGQQYDPLKGFPTGLANSMTKKEVTASIRWFRKENLVFLKWRDTKDVCALSTCYPASGEDRTQRKTKVNGQFQTLNIPIPSMLKNYNAGMGGVDLSDQLLQCYQVLRRTRKWWKTLFFHFMDISARNAYIVHKKITEGMTHKDFRQ</sequence>
<dbReference type="PROSITE" id="PS50950">
    <property type="entry name" value="ZF_THAP"/>
    <property type="match status" value="1"/>
</dbReference>
<dbReference type="InterPro" id="IPR006612">
    <property type="entry name" value="THAP_Znf"/>
</dbReference>
<evidence type="ECO:0000256" key="6">
    <source>
        <dbReference type="SAM" id="MobiDB-lite"/>
    </source>
</evidence>
<keyword evidence="3" id="KW-0862">Zinc</keyword>
<dbReference type="GO" id="GO:0003677">
    <property type="term" value="F:DNA binding"/>
    <property type="evidence" value="ECO:0007669"/>
    <property type="project" value="UniProtKB-UniRule"/>
</dbReference>
<organism evidence="8 9">
    <name type="scientific">Acropora cervicornis</name>
    <name type="common">Staghorn coral</name>
    <dbReference type="NCBI Taxonomy" id="6130"/>
    <lineage>
        <taxon>Eukaryota</taxon>
        <taxon>Metazoa</taxon>
        <taxon>Cnidaria</taxon>
        <taxon>Anthozoa</taxon>
        <taxon>Hexacorallia</taxon>
        <taxon>Scleractinia</taxon>
        <taxon>Astrocoeniina</taxon>
        <taxon>Acroporidae</taxon>
        <taxon>Acropora</taxon>
    </lineage>
</organism>
<evidence type="ECO:0000256" key="2">
    <source>
        <dbReference type="ARBA" id="ARBA00022771"/>
    </source>
</evidence>
<keyword evidence="4 5" id="KW-0238">DNA-binding</keyword>
<feature type="compositionally biased region" description="Basic and acidic residues" evidence="6">
    <location>
        <begin position="113"/>
        <end position="130"/>
    </location>
</feature>
<feature type="domain" description="THAP-type" evidence="7">
    <location>
        <begin position="1"/>
        <end position="47"/>
    </location>
</feature>
<proteinExistence type="predicted"/>
<name>A0AAD9Q6L4_ACRCE</name>
<keyword evidence="1" id="KW-0479">Metal-binding</keyword>
<evidence type="ECO:0000256" key="4">
    <source>
        <dbReference type="ARBA" id="ARBA00023125"/>
    </source>
</evidence>
<reference evidence="8" key="1">
    <citation type="journal article" date="2023" name="G3 (Bethesda)">
        <title>Whole genome assembly and annotation of the endangered Caribbean coral Acropora cervicornis.</title>
        <authorList>
            <person name="Selwyn J.D."/>
            <person name="Vollmer S.V."/>
        </authorList>
    </citation>
    <scope>NUCLEOTIDE SEQUENCE</scope>
    <source>
        <strain evidence="8">K2</strain>
    </source>
</reference>
<gene>
    <name evidence="8" type="ORF">P5673_022309</name>
</gene>
<keyword evidence="2 5" id="KW-0863">Zinc-finger</keyword>
<evidence type="ECO:0000313" key="8">
    <source>
        <dbReference type="EMBL" id="KAK2555742.1"/>
    </source>
</evidence>
<dbReference type="PANTHER" id="PTHR46599">
    <property type="entry name" value="PIGGYBAC TRANSPOSABLE ELEMENT-DERIVED PROTEIN 4"/>
    <property type="match status" value="1"/>
</dbReference>
<protein>
    <submittedName>
        <fullName evidence="8">PiggyBac transposable element-derived protein 4</fullName>
    </submittedName>
</protein>
<dbReference type="Pfam" id="PF13843">
    <property type="entry name" value="DDE_Tnp_1_7"/>
    <property type="match status" value="2"/>
</dbReference>
<dbReference type="AlphaFoldDB" id="A0AAD9Q6L4"/>
<dbReference type="GO" id="GO:0008270">
    <property type="term" value="F:zinc ion binding"/>
    <property type="evidence" value="ECO:0007669"/>
    <property type="project" value="UniProtKB-KW"/>
</dbReference>
<accession>A0AAD9Q6L4</accession>